<dbReference type="InterPro" id="IPR050115">
    <property type="entry name" value="Proteasome_alpha"/>
</dbReference>
<name>A0A183EGW2_9BILA</name>
<evidence type="ECO:0000313" key="4">
    <source>
        <dbReference type="EMBL" id="VDN35531.1"/>
    </source>
</evidence>
<evidence type="ECO:0000256" key="1">
    <source>
        <dbReference type="ARBA" id="ARBA00002000"/>
    </source>
</evidence>
<sequence>MVVWKEENRDRFPRNGKALRSILSALSFFQMSSIGTGYDLAAATFSPDGRIFQVDNGGTMIAIRGKDGVVTAFDKLVTSKLYVENANPRMANAGEYIGMAMAGVYPDCRALLDYALAEYVHVYTLGISRPFGSSIFLTAWDEKVCILFLSLKYILTHLIDPAEFPHAQFKKSKKYL</sequence>
<dbReference type="InterPro" id="IPR029055">
    <property type="entry name" value="Ntn_hydrolases_N"/>
</dbReference>
<keyword evidence="2" id="KW-0647">Proteasome</keyword>
<proteinExistence type="predicted"/>
<dbReference type="PANTHER" id="PTHR11599">
    <property type="entry name" value="PROTEASOME SUBUNIT ALPHA/BETA"/>
    <property type="match status" value="1"/>
</dbReference>
<feature type="domain" description="Proteasome alpha-type subunits" evidence="3">
    <location>
        <begin position="38"/>
        <end position="60"/>
    </location>
</feature>
<gene>
    <name evidence="4" type="ORF">GPUH_LOCUS20203</name>
</gene>
<dbReference type="Gene3D" id="3.60.20.10">
    <property type="entry name" value="Glutamine Phosphoribosylpyrophosphate, subunit 1, domain 1"/>
    <property type="match status" value="1"/>
</dbReference>
<evidence type="ECO:0000313" key="5">
    <source>
        <dbReference type="Proteomes" id="UP000271098"/>
    </source>
</evidence>
<dbReference type="GO" id="GO:0019773">
    <property type="term" value="C:proteasome core complex, alpha-subunit complex"/>
    <property type="evidence" value="ECO:0007669"/>
    <property type="project" value="InterPro"/>
</dbReference>
<dbReference type="EMBL" id="UYRT01089973">
    <property type="protein sequence ID" value="VDN35531.1"/>
    <property type="molecule type" value="Genomic_DNA"/>
</dbReference>
<dbReference type="Proteomes" id="UP000271098">
    <property type="component" value="Unassembled WGS sequence"/>
</dbReference>
<organism evidence="6">
    <name type="scientific">Gongylonema pulchrum</name>
    <dbReference type="NCBI Taxonomy" id="637853"/>
    <lineage>
        <taxon>Eukaryota</taxon>
        <taxon>Metazoa</taxon>
        <taxon>Ecdysozoa</taxon>
        <taxon>Nematoda</taxon>
        <taxon>Chromadorea</taxon>
        <taxon>Rhabditida</taxon>
        <taxon>Spirurina</taxon>
        <taxon>Spiruromorpha</taxon>
        <taxon>Spiruroidea</taxon>
        <taxon>Gongylonematidae</taxon>
        <taxon>Gongylonema</taxon>
    </lineage>
</organism>
<comment type="function">
    <text evidence="1">The proteasome is a multicatalytic proteinase complex which is characterized by its ability to cleave peptides with Arg, Phe, Tyr, Leu, and Glu adjacent to the leaving group at neutral or slightly basic pH. The proteasome has an ATP-dependent proteolytic activity.</text>
</comment>
<reference evidence="4 5" key="2">
    <citation type="submission" date="2018-11" db="EMBL/GenBank/DDBJ databases">
        <authorList>
            <consortium name="Pathogen Informatics"/>
        </authorList>
    </citation>
    <scope>NUCLEOTIDE SEQUENCE [LARGE SCALE GENOMIC DNA]</scope>
</reference>
<dbReference type="OrthoDB" id="40134at2759"/>
<evidence type="ECO:0000256" key="2">
    <source>
        <dbReference type="ARBA" id="ARBA00022942"/>
    </source>
</evidence>
<dbReference type="InterPro" id="IPR001353">
    <property type="entry name" value="Proteasome_sua/b"/>
</dbReference>
<dbReference type="SMART" id="SM00948">
    <property type="entry name" value="Proteasome_A_N"/>
    <property type="match status" value="1"/>
</dbReference>
<dbReference type="AlphaFoldDB" id="A0A183EGW2"/>
<evidence type="ECO:0000313" key="6">
    <source>
        <dbReference type="WBParaSite" id="GPUH_0002022801-mRNA-1"/>
    </source>
</evidence>
<dbReference type="Pfam" id="PF00227">
    <property type="entry name" value="Proteasome"/>
    <property type="match status" value="1"/>
</dbReference>
<dbReference type="GO" id="GO:0006511">
    <property type="term" value="P:ubiquitin-dependent protein catabolic process"/>
    <property type="evidence" value="ECO:0007669"/>
    <property type="project" value="InterPro"/>
</dbReference>
<reference evidence="6" key="1">
    <citation type="submission" date="2016-06" db="UniProtKB">
        <authorList>
            <consortium name="WormBaseParasite"/>
        </authorList>
    </citation>
    <scope>IDENTIFICATION</scope>
</reference>
<dbReference type="WBParaSite" id="GPUH_0002022801-mRNA-1">
    <property type="protein sequence ID" value="GPUH_0002022801-mRNA-1"/>
    <property type="gene ID" value="GPUH_0002022801"/>
</dbReference>
<dbReference type="SUPFAM" id="SSF56235">
    <property type="entry name" value="N-terminal nucleophile aminohydrolases (Ntn hydrolases)"/>
    <property type="match status" value="1"/>
</dbReference>
<dbReference type="InterPro" id="IPR000426">
    <property type="entry name" value="Proteasome_asu_N"/>
</dbReference>
<keyword evidence="5" id="KW-1185">Reference proteome</keyword>
<accession>A0A183EGW2</accession>
<protein>
    <submittedName>
        <fullName evidence="6">Proteasome subunit alpha type-3</fullName>
    </submittedName>
</protein>
<evidence type="ECO:0000259" key="3">
    <source>
        <dbReference type="SMART" id="SM00948"/>
    </source>
</evidence>